<reference evidence="2 3" key="1">
    <citation type="submission" date="2019-02" db="EMBL/GenBank/DDBJ databases">
        <title>Genome sequencing of the rare red list fungi Antrodiella citrinella (Flaviporus citrinellus).</title>
        <authorList>
            <person name="Buettner E."/>
            <person name="Kellner H."/>
        </authorList>
    </citation>
    <scope>NUCLEOTIDE SEQUENCE [LARGE SCALE GENOMIC DNA]</scope>
    <source>
        <strain evidence="2 3">DSM 108506</strain>
    </source>
</reference>
<dbReference type="Proteomes" id="UP000308730">
    <property type="component" value="Unassembled WGS sequence"/>
</dbReference>
<feature type="region of interest" description="Disordered" evidence="1">
    <location>
        <begin position="314"/>
        <end position="393"/>
    </location>
</feature>
<keyword evidence="3" id="KW-1185">Reference proteome</keyword>
<name>A0A4S4MP37_9APHY</name>
<gene>
    <name evidence="2" type="ORF">EUX98_g6384</name>
</gene>
<dbReference type="EMBL" id="SGPM01000223">
    <property type="protein sequence ID" value="THH27804.1"/>
    <property type="molecule type" value="Genomic_DNA"/>
</dbReference>
<feature type="compositionally biased region" description="Basic and acidic residues" evidence="1">
    <location>
        <begin position="339"/>
        <end position="357"/>
    </location>
</feature>
<organism evidence="2 3">
    <name type="scientific">Antrodiella citrinella</name>
    <dbReference type="NCBI Taxonomy" id="2447956"/>
    <lineage>
        <taxon>Eukaryota</taxon>
        <taxon>Fungi</taxon>
        <taxon>Dikarya</taxon>
        <taxon>Basidiomycota</taxon>
        <taxon>Agaricomycotina</taxon>
        <taxon>Agaricomycetes</taxon>
        <taxon>Polyporales</taxon>
        <taxon>Steccherinaceae</taxon>
        <taxon>Antrodiella</taxon>
    </lineage>
</organism>
<proteinExistence type="predicted"/>
<protein>
    <submittedName>
        <fullName evidence="2">Uncharacterized protein</fullName>
    </submittedName>
</protein>
<accession>A0A4S4MP37</accession>
<evidence type="ECO:0000313" key="3">
    <source>
        <dbReference type="Proteomes" id="UP000308730"/>
    </source>
</evidence>
<evidence type="ECO:0000256" key="1">
    <source>
        <dbReference type="SAM" id="MobiDB-lite"/>
    </source>
</evidence>
<feature type="compositionally biased region" description="Pro residues" evidence="1">
    <location>
        <begin position="319"/>
        <end position="334"/>
    </location>
</feature>
<evidence type="ECO:0000313" key="2">
    <source>
        <dbReference type="EMBL" id="THH27804.1"/>
    </source>
</evidence>
<dbReference type="AlphaFoldDB" id="A0A4S4MP37"/>
<sequence>MQTLRPRPQWARLVQPQYHARRLQSTSWQSFAEPSFGQSSKAHKRKSKGAIFVRIEHPAQSMLESFAIVRGIEKKLGRLRDYQILRDQGDPTIFRDHFYAEFEDEHNFQALPSEPITLSLKVPKLASKPGGLSLVELRGYLLPEDKSVDMISQARNGEEEQGEHFVVDVRIEKAYGNVHYKVIRPYHRMGKKTTLLFGHEFFNWGGFYDPSRMDPPETSMHLENRMGKVLSAWDVALKKEEQRNPTQIKPPAIVETDDTFESAAEASPDTVEPPVDVAFTHLQTPEPSIPIHLVPSLSRPQHTSIRAEILAGASEEQNPSPPVSSSPPPSPTPSSKPLSRKERILAQTRENARKALSEADTPGDQAAKAGETPAEPEPEPEKKGFWRLMGFKW</sequence>
<comment type="caution">
    <text evidence="2">The sequence shown here is derived from an EMBL/GenBank/DDBJ whole genome shotgun (WGS) entry which is preliminary data.</text>
</comment>
<dbReference type="OrthoDB" id="3362336at2759"/>